<keyword evidence="3 5" id="KW-0479">Metal-binding</keyword>
<comment type="similarity">
    <text evidence="1 5">Belongs to the HypA/HybF family.</text>
</comment>
<dbReference type="GO" id="GO:0016151">
    <property type="term" value="F:nickel cation binding"/>
    <property type="evidence" value="ECO:0007669"/>
    <property type="project" value="UniProtKB-UniRule"/>
</dbReference>
<dbReference type="GO" id="GO:0051604">
    <property type="term" value="P:protein maturation"/>
    <property type="evidence" value="ECO:0007669"/>
    <property type="project" value="InterPro"/>
</dbReference>
<evidence type="ECO:0000313" key="6">
    <source>
        <dbReference type="EMBL" id="KAA6181624.1"/>
    </source>
</evidence>
<feature type="binding site" evidence="5">
    <location>
        <position position="73"/>
    </location>
    <ligand>
        <name>Zn(2+)</name>
        <dbReference type="ChEBI" id="CHEBI:29105"/>
    </ligand>
</feature>
<dbReference type="HAMAP" id="MF_00213">
    <property type="entry name" value="HypA_HybF"/>
    <property type="match status" value="1"/>
</dbReference>
<evidence type="ECO:0000256" key="4">
    <source>
        <dbReference type="ARBA" id="ARBA00022833"/>
    </source>
</evidence>
<dbReference type="Pfam" id="PF01155">
    <property type="entry name" value="HypA"/>
    <property type="match status" value="1"/>
</dbReference>
<dbReference type="Gene3D" id="3.30.2320.80">
    <property type="match status" value="1"/>
</dbReference>
<keyword evidence="7" id="KW-1185">Reference proteome</keyword>
<dbReference type="OrthoDB" id="288014at2"/>
<dbReference type="Proteomes" id="UP000322981">
    <property type="component" value="Unassembled WGS sequence"/>
</dbReference>
<keyword evidence="2 5" id="KW-0533">Nickel</keyword>
<name>A0A5M8FBA7_9GAMM</name>
<evidence type="ECO:0000256" key="1">
    <source>
        <dbReference type="ARBA" id="ARBA00010748"/>
    </source>
</evidence>
<evidence type="ECO:0000313" key="7">
    <source>
        <dbReference type="Proteomes" id="UP000322981"/>
    </source>
</evidence>
<dbReference type="GO" id="GO:0008270">
    <property type="term" value="F:zinc ion binding"/>
    <property type="evidence" value="ECO:0007669"/>
    <property type="project" value="UniProtKB-UniRule"/>
</dbReference>
<evidence type="ECO:0000256" key="2">
    <source>
        <dbReference type="ARBA" id="ARBA00022596"/>
    </source>
</evidence>
<dbReference type="InterPro" id="IPR000688">
    <property type="entry name" value="HypA/HybF"/>
</dbReference>
<feature type="binding site" evidence="5">
    <location>
        <position position="2"/>
    </location>
    <ligand>
        <name>Ni(2+)</name>
        <dbReference type="ChEBI" id="CHEBI:49786"/>
    </ligand>
</feature>
<evidence type="ECO:0000256" key="3">
    <source>
        <dbReference type="ARBA" id="ARBA00022723"/>
    </source>
</evidence>
<dbReference type="PROSITE" id="PS01249">
    <property type="entry name" value="HYPA"/>
    <property type="match status" value="1"/>
</dbReference>
<evidence type="ECO:0000256" key="5">
    <source>
        <dbReference type="HAMAP-Rule" id="MF_00213"/>
    </source>
</evidence>
<organism evidence="6 7">
    <name type="scientific">Thiohalocapsa marina</name>
    <dbReference type="NCBI Taxonomy" id="424902"/>
    <lineage>
        <taxon>Bacteria</taxon>
        <taxon>Pseudomonadati</taxon>
        <taxon>Pseudomonadota</taxon>
        <taxon>Gammaproteobacteria</taxon>
        <taxon>Chromatiales</taxon>
        <taxon>Chromatiaceae</taxon>
        <taxon>Thiohalocapsa</taxon>
    </lineage>
</organism>
<feature type="binding site" evidence="5">
    <location>
        <position position="92"/>
    </location>
    <ligand>
        <name>Zn(2+)</name>
        <dbReference type="ChEBI" id="CHEBI:29105"/>
    </ligand>
</feature>
<comment type="caution">
    <text evidence="6">The sequence shown here is derived from an EMBL/GenBank/DDBJ whole genome shotgun (WGS) entry which is preliminary data.</text>
</comment>
<comment type="function">
    <text evidence="5">Involved in the maturation of [NiFe] hydrogenases. Required for nickel insertion into the metal center of the hydrogenase.</text>
</comment>
<sequence length="119" mass="12473">MHELSVCLSLLDEVERIAREHGAEGVERILLRIGPLSGVEAPLLANAYPLAAAGTLAESAVLEIESAPVRVACTVCGAESEAEPNRLLCAACGSHRTRLVSGDEMLLANLELRVPDGAC</sequence>
<gene>
    <name evidence="5" type="primary">hypA</name>
    <name evidence="6" type="ORF">F2Q65_18995</name>
</gene>
<dbReference type="RefSeq" id="WP_150094970.1">
    <property type="nucleotide sequence ID" value="NZ_JBFUOH010000139.1"/>
</dbReference>
<accession>A0A5M8FBA7</accession>
<dbReference type="PIRSF" id="PIRSF004761">
    <property type="entry name" value="Hydrgn_mat_HypA"/>
    <property type="match status" value="1"/>
</dbReference>
<dbReference type="PANTHER" id="PTHR34535">
    <property type="entry name" value="HYDROGENASE MATURATION FACTOR HYPA"/>
    <property type="match status" value="1"/>
</dbReference>
<reference evidence="6 7" key="1">
    <citation type="submission" date="2019-09" db="EMBL/GenBank/DDBJ databases">
        <title>Whole-genome sequence of the purple sulfur bacterium Thiohalocapsa marina DSM 19078.</title>
        <authorList>
            <person name="Kyndt J.A."/>
            <person name="Meyer T.E."/>
        </authorList>
    </citation>
    <scope>NUCLEOTIDE SEQUENCE [LARGE SCALE GENOMIC DNA]</scope>
    <source>
        <strain evidence="6 7">DSM 19078</strain>
    </source>
</reference>
<dbReference type="PANTHER" id="PTHR34535:SF3">
    <property type="entry name" value="HYDROGENASE MATURATION FACTOR HYPA"/>
    <property type="match status" value="1"/>
</dbReference>
<dbReference type="EMBL" id="VWXX01000065">
    <property type="protein sequence ID" value="KAA6181624.1"/>
    <property type="molecule type" value="Genomic_DNA"/>
</dbReference>
<proteinExistence type="inferred from homology"/>
<dbReference type="AlphaFoldDB" id="A0A5M8FBA7"/>
<feature type="binding site" evidence="5">
    <location>
        <position position="89"/>
    </location>
    <ligand>
        <name>Zn(2+)</name>
        <dbReference type="ChEBI" id="CHEBI:29105"/>
    </ligand>
</feature>
<dbReference type="InterPro" id="IPR020538">
    <property type="entry name" value="Hydgase_Ni_incorp_HypA/HybF_CS"/>
</dbReference>
<protein>
    <recommendedName>
        <fullName evidence="5">Hydrogenase maturation factor HypA</fullName>
    </recommendedName>
</protein>
<keyword evidence="4 5" id="KW-0862">Zinc</keyword>
<feature type="binding site" evidence="5">
    <location>
        <position position="76"/>
    </location>
    <ligand>
        <name>Zn(2+)</name>
        <dbReference type="ChEBI" id="CHEBI:29105"/>
    </ligand>
</feature>